<gene>
    <name evidence="2" type="ORF">B1B_14869</name>
</gene>
<evidence type="ECO:0000256" key="1">
    <source>
        <dbReference type="SAM" id="MobiDB-lite"/>
    </source>
</evidence>
<keyword evidence="2" id="KW-0689">Ribosomal protein</keyword>
<feature type="region of interest" description="Disordered" evidence="1">
    <location>
        <begin position="1"/>
        <end position="22"/>
    </location>
</feature>
<organism evidence="2">
    <name type="scientific">mine drainage metagenome</name>
    <dbReference type="NCBI Taxonomy" id="410659"/>
    <lineage>
        <taxon>unclassified sequences</taxon>
        <taxon>metagenomes</taxon>
        <taxon>ecological metagenomes</taxon>
    </lineage>
</organism>
<dbReference type="AlphaFoldDB" id="T0YY76"/>
<sequence length="49" mass="5440">MGKRIIPQRRGKGGLVYQSPSHRHVAKPIHLAEGKYSVKEIIHAPGRNA</sequence>
<proteinExistence type="predicted"/>
<keyword evidence="2" id="KW-0687">Ribonucleoprotein</keyword>
<dbReference type="EMBL" id="AUZY01009879">
    <property type="protein sequence ID" value="EQD40576.1"/>
    <property type="molecule type" value="Genomic_DNA"/>
</dbReference>
<accession>T0YY76</accession>
<dbReference type="GO" id="GO:0005840">
    <property type="term" value="C:ribosome"/>
    <property type="evidence" value="ECO:0007669"/>
    <property type="project" value="UniProtKB-KW"/>
</dbReference>
<feature type="compositionally biased region" description="Basic residues" evidence="1">
    <location>
        <begin position="1"/>
        <end position="12"/>
    </location>
</feature>
<dbReference type="SUPFAM" id="SSF50249">
    <property type="entry name" value="Nucleic acid-binding proteins"/>
    <property type="match status" value="1"/>
</dbReference>
<evidence type="ECO:0000313" key="2">
    <source>
        <dbReference type="EMBL" id="EQD40576.1"/>
    </source>
</evidence>
<feature type="non-terminal residue" evidence="2">
    <location>
        <position position="49"/>
    </location>
</feature>
<comment type="caution">
    <text evidence="2">The sequence shown here is derived from an EMBL/GenBank/DDBJ whole genome shotgun (WGS) entry which is preliminary data.</text>
</comment>
<dbReference type="Gene3D" id="2.40.50.140">
    <property type="entry name" value="Nucleic acid-binding proteins"/>
    <property type="match status" value="1"/>
</dbReference>
<dbReference type="InterPro" id="IPR012340">
    <property type="entry name" value="NA-bd_OB-fold"/>
</dbReference>
<name>T0YY76_9ZZZZ</name>
<reference evidence="2" key="2">
    <citation type="journal article" date="2014" name="ISME J.">
        <title>Microbial stratification in low pH oxic and suboxic macroscopic growths along an acid mine drainage.</title>
        <authorList>
            <person name="Mendez-Garcia C."/>
            <person name="Mesa V."/>
            <person name="Sprenger R.R."/>
            <person name="Richter M."/>
            <person name="Diez M.S."/>
            <person name="Solano J."/>
            <person name="Bargiela R."/>
            <person name="Golyshina O.V."/>
            <person name="Manteca A."/>
            <person name="Ramos J.L."/>
            <person name="Gallego J.R."/>
            <person name="Llorente I."/>
            <person name="Martins Dos Santos V.A."/>
            <person name="Jensen O.N."/>
            <person name="Pelaez A.I."/>
            <person name="Sanchez J."/>
            <person name="Ferrer M."/>
        </authorList>
    </citation>
    <scope>NUCLEOTIDE SEQUENCE</scope>
</reference>
<reference evidence="2" key="1">
    <citation type="submission" date="2013-08" db="EMBL/GenBank/DDBJ databases">
        <authorList>
            <person name="Mendez C."/>
            <person name="Richter M."/>
            <person name="Ferrer M."/>
            <person name="Sanchez J."/>
        </authorList>
    </citation>
    <scope>NUCLEOTIDE SEQUENCE</scope>
</reference>
<protein>
    <submittedName>
        <fullName evidence="2">50S ribosomal protein L2P</fullName>
    </submittedName>
</protein>